<evidence type="ECO:0000256" key="3">
    <source>
        <dbReference type="ARBA" id="ARBA00012663"/>
    </source>
</evidence>
<evidence type="ECO:0000256" key="1">
    <source>
        <dbReference type="ARBA" id="ARBA00001231"/>
    </source>
</evidence>
<dbReference type="OrthoDB" id="1006965at2"/>
<dbReference type="Pfam" id="PF02838">
    <property type="entry name" value="Glyco_hydro_20b"/>
    <property type="match status" value="1"/>
</dbReference>
<dbReference type="InterPro" id="IPR017853">
    <property type="entry name" value="GH"/>
</dbReference>
<dbReference type="GO" id="GO:0030203">
    <property type="term" value="P:glycosaminoglycan metabolic process"/>
    <property type="evidence" value="ECO:0007669"/>
    <property type="project" value="TreeGrafter"/>
</dbReference>
<dbReference type="AlphaFoldDB" id="A0A1H9KXW6"/>
<evidence type="ECO:0000313" key="10">
    <source>
        <dbReference type="Proteomes" id="UP000199572"/>
    </source>
</evidence>
<dbReference type="GO" id="GO:0005975">
    <property type="term" value="P:carbohydrate metabolic process"/>
    <property type="evidence" value="ECO:0007669"/>
    <property type="project" value="InterPro"/>
</dbReference>
<keyword evidence="4" id="KW-0378">Hydrolase</keyword>
<reference evidence="9 10" key="1">
    <citation type="submission" date="2016-10" db="EMBL/GenBank/DDBJ databases">
        <authorList>
            <person name="de Groot N.N."/>
        </authorList>
    </citation>
    <scope>NUCLEOTIDE SEQUENCE [LARGE SCALE GENOMIC DNA]</scope>
    <source>
        <strain evidence="9 10">DSM 18610</strain>
    </source>
</reference>
<sequence>MYSIIRLALALFFSAFIGIHSASAQQTANHGYGLIPYPKNLTPVNGTFTIGANVKIEYPLAEKTLLNEAKYLQEVIKQDLGITLGLTTTPGKRNIIIKINSNINEEEGYALSINNTQIVIEGKNNTGVYRGVETLRQLILQNAHQKGQVNLPGIKISDAPAFGWRGMHLDVSRHFFSIKYLKKFIDVMSLYKMNKFHLHLTDDQGWRIEIKKYPLLTEKGAWRTFNAQDSACMKKAIDNPDMEIDPAHIIQRDGKTLYGGYYTQEQLKDLIRYAQVRHIEIIPEIDMPGHMMAAINAYPFLSTKEGISWGKDFSTPICPCKESTFEFAENVFSEVSVLFPSKYIHLGADEVERSTWAESAICKEMMKANNFSTTAELQSYFVKRMEKFFHSKGKELIGWDEILEGGVSKTALVMYWRGWVPDAPIKAAKNGNKVIMTPGNPLYFDVVPDRNSIFNVYHFEPVPKNLNAEEGKYILGAQANIWTEYIPSEKRADYMFMPRMTALAEVLWTHKNDYQGFLKRLEAQYPILDKFNVNYRIPDLTGFTEENVFNKPVALKINTPLPALVIRYTNDGQLPTTNSPVLSNPFMVSSASKIKIAAFGPTGNRGDIYTLNYKQQDYFKPQAAGNLSAGLQLYFFGNKIKSVADLPLKSDTAVVVSNFAIAEGLAKEGASFSVRLSGYIDVPETGIYSFYLTADDGANLYIDGEKVIDNDGWHYPIQKSGQVALEKGLHRISLPFVEAGGGYTLKLEYSLNGSELKKIPDTWLKRIN</sequence>
<evidence type="ECO:0000259" key="8">
    <source>
        <dbReference type="PROSITE" id="PS51820"/>
    </source>
</evidence>
<gene>
    <name evidence="9" type="ORF">SAMN04488023_103192</name>
</gene>
<comment type="similarity">
    <text evidence="2">Belongs to the glycosyl hydrolase 20 family.</text>
</comment>
<evidence type="ECO:0000256" key="7">
    <source>
        <dbReference type="SAM" id="SignalP"/>
    </source>
</evidence>
<dbReference type="Gene3D" id="3.30.379.10">
    <property type="entry name" value="Chitobiase/beta-hexosaminidase domain 2-like"/>
    <property type="match status" value="1"/>
</dbReference>
<dbReference type="Gene3D" id="3.90.182.10">
    <property type="entry name" value="Toxin - Anthrax Protective Antigen,domain 1"/>
    <property type="match status" value="1"/>
</dbReference>
<dbReference type="Pfam" id="PF07691">
    <property type="entry name" value="PA14"/>
    <property type="match status" value="1"/>
</dbReference>
<dbReference type="CDD" id="cd06563">
    <property type="entry name" value="GH20_chitobiase-like"/>
    <property type="match status" value="1"/>
</dbReference>
<dbReference type="Pfam" id="PF13290">
    <property type="entry name" value="CHB_HEX_C_1"/>
    <property type="match status" value="1"/>
</dbReference>
<evidence type="ECO:0000313" key="9">
    <source>
        <dbReference type="EMBL" id="SER03996.1"/>
    </source>
</evidence>
<dbReference type="PANTHER" id="PTHR22600">
    <property type="entry name" value="BETA-HEXOSAMINIDASE"/>
    <property type="match status" value="1"/>
</dbReference>
<name>A0A1H9KXW6_9SPHI</name>
<dbReference type="SMART" id="SM00758">
    <property type="entry name" value="PA14"/>
    <property type="match status" value="1"/>
</dbReference>
<evidence type="ECO:0000256" key="4">
    <source>
        <dbReference type="ARBA" id="ARBA00022801"/>
    </source>
</evidence>
<feature type="domain" description="PA14" evidence="8">
    <location>
        <begin position="626"/>
        <end position="763"/>
    </location>
</feature>
<dbReference type="InterPro" id="IPR015882">
    <property type="entry name" value="HEX_bac_N"/>
</dbReference>
<dbReference type="GO" id="GO:0004563">
    <property type="term" value="F:beta-N-acetylhexosaminidase activity"/>
    <property type="evidence" value="ECO:0007669"/>
    <property type="project" value="UniProtKB-EC"/>
</dbReference>
<dbReference type="PRINTS" id="PR00738">
    <property type="entry name" value="GLHYDRLASE20"/>
</dbReference>
<organism evidence="9 10">
    <name type="scientific">Pedobacter rhizosphaerae</name>
    <dbReference type="NCBI Taxonomy" id="390241"/>
    <lineage>
        <taxon>Bacteria</taxon>
        <taxon>Pseudomonadati</taxon>
        <taxon>Bacteroidota</taxon>
        <taxon>Sphingobacteriia</taxon>
        <taxon>Sphingobacteriales</taxon>
        <taxon>Sphingobacteriaceae</taxon>
        <taxon>Pedobacter</taxon>
    </lineage>
</organism>
<dbReference type="PROSITE" id="PS51820">
    <property type="entry name" value="PA14"/>
    <property type="match status" value="1"/>
</dbReference>
<evidence type="ECO:0000256" key="5">
    <source>
        <dbReference type="ARBA" id="ARBA00023295"/>
    </source>
</evidence>
<dbReference type="EMBL" id="FOGG01000003">
    <property type="protein sequence ID" value="SER03996.1"/>
    <property type="molecule type" value="Genomic_DNA"/>
</dbReference>
<feature type="active site" description="Proton donor" evidence="6">
    <location>
        <position position="350"/>
    </location>
</feature>
<dbReference type="Pfam" id="PF00728">
    <property type="entry name" value="Glyco_hydro_20"/>
    <property type="match status" value="1"/>
</dbReference>
<dbReference type="InterPro" id="IPR015883">
    <property type="entry name" value="Glyco_hydro_20_cat"/>
</dbReference>
<keyword evidence="5" id="KW-0326">Glycosidase</keyword>
<proteinExistence type="inferred from homology"/>
<evidence type="ECO:0000256" key="2">
    <source>
        <dbReference type="ARBA" id="ARBA00006285"/>
    </source>
</evidence>
<comment type="catalytic activity">
    <reaction evidence="1">
        <text>Hydrolysis of terminal non-reducing N-acetyl-D-hexosamine residues in N-acetyl-beta-D-hexosaminides.</text>
        <dbReference type="EC" id="3.2.1.52"/>
    </reaction>
</comment>
<dbReference type="SUPFAM" id="SSF51445">
    <property type="entry name" value="(Trans)glycosidases"/>
    <property type="match status" value="1"/>
</dbReference>
<dbReference type="InterPro" id="IPR011658">
    <property type="entry name" value="PA14_dom"/>
</dbReference>
<dbReference type="SUPFAM" id="SSF56988">
    <property type="entry name" value="Anthrax protective antigen"/>
    <property type="match status" value="1"/>
</dbReference>
<dbReference type="GO" id="GO:0016020">
    <property type="term" value="C:membrane"/>
    <property type="evidence" value="ECO:0007669"/>
    <property type="project" value="TreeGrafter"/>
</dbReference>
<dbReference type="EC" id="3.2.1.52" evidence="3"/>
<protein>
    <recommendedName>
        <fullName evidence="3">beta-N-acetylhexosaminidase</fullName>
        <ecNumber evidence="3">3.2.1.52</ecNumber>
    </recommendedName>
</protein>
<dbReference type="InterPro" id="IPR059177">
    <property type="entry name" value="GH29D-like_dom"/>
</dbReference>
<dbReference type="PANTHER" id="PTHR22600:SF57">
    <property type="entry name" value="BETA-N-ACETYLHEXOSAMINIDASE"/>
    <property type="match status" value="1"/>
</dbReference>
<feature type="chain" id="PRO_5011577146" description="beta-N-acetylhexosaminidase" evidence="7">
    <location>
        <begin position="25"/>
        <end position="768"/>
    </location>
</feature>
<dbReference type="SUPFAM" id="SSF55545">
    <property type="entry name" value="beta-N-acetylhexosaminidase-like domain"/>
    <property type="match status" value="1"/>
</dbReference>
<dbReference type="Proteomes" id="UP000199572">
    <property type="component" value="Unassembled WGS sequence"/>
</dbReference>
<dbReference type="RefSeq" id="WP_090881650.1">
    <property type="nucleotide sequence ID" value="NZ_FOGG01000003.1"/>
</dbReference>
<dbReference type="InterPro" id="IPR037524">
    <property type="entry name" value="PA14/GLEYA"/>
</dbReference>
<evidence type="ECO:0000256" key="6">
    <source>
        <dbReference type="PIRSR" id="PIRSR625705-1"/>
    </source>
</evidence>
<dbReference type="InterPro" id="IPR029018">
    <property type="entry name" value="Hex-like_dom2"/>
</dbReference>
<accession>A0A1H9KXW6</accession>
<dbReference type="InterPro" id="IPR025705">
    <property type="entry name" value="Beta_hexosaminidase_sua/sub"/>
</dbReference>
<dbReference type="Gene3D" id="3.20.20.80">
    <property type="entry name" value="Glycosidases"/>
    <property type="match status" value="1"/>
</dbReference>
<dbReference type="STRING" id="390241.SAMN04488023_103192"/>
<keyword evidence="10" id="KW-1185">Reference proteome</keyword>
<keyword evidence="7" id="KW-0732">Signal</keyword>
<feature type="signal peptide" evidence="7">
    <location>
        <begin position="1"/>
        <end position="24"/>
    </location>
</feature>